<dbReference type="GeneID" id="82890199"/>
<feature type="transmembrane region" description="Helical" evidence="6">
    <location>
        <begin position="230"/>
        <end position="250"/>
    </location>
</feature>
<feature type="transmembrane region" description="Helical" evidence="6">
    <location>
        <begin position="270"/>
        <end position="291"/>
    </location>
</feature>
<keyword evidence="4 6" id="KW-1133">Transmembrane helix</keyword>
<dbReference type="Gene3D" id="1.10.10.10">
    <property type="entry name" value="Winged helix-like DNA-binding domain superfamily/Winged helix DNA-binding domain"/>
    <property type="match status" value="1"/>
</dbReference>
<dbReference type="RefSeq" id="WP_019245297.1">
    <property type="nucleotide sequence ID" value="NZ_CAPH01000006.1"/>
</dbReference>
<evidence type="ECO:0000256" key="6">
    <source>
        <dbReference type="SAM" id="Phobius"/>
    </source>
</evidence>
<evidence type="ECO:0000256" key="5">
    <source>
        <dbReference type="ARBA" id="ARBA00023136"/>
    </source>
</evidence>
<dbReference type="InterPro" id="IPR036390">
    <property type="entry name" value="WH_DNA-bd_sf"/>
</dbReference>
<evidence type="ECO:0000256" key="2">
    <source>
        <dbReference type="ARBA" id="ARBA00022475"/>
    </source>
</evidence>
<keyword evidence="3 6" id="KW-0812">Transmembrane</keyword>
<dbReference type="SUPFAM" id="SSF46785">
    <property type="entry name" value="Winged helix' DNA-binding domain"/>
    <property type="match status" value="1"/>
</dbReference>
<feature type="transmembrane region" description="Helical" evidence="6">
    <location>
        <begin position="58"/>
        <end position="77"/>
    </location>
</feature>
<keyword evidence="2" id="KW-1003">Cell membrane</keyword>
<name>A0ABY5V121_9BACT</name>
<evidence type="ECO:0000313" key="7">
    <source>
        <dbReference type="EMBL" id="UWN57319.1"/>
    </source>
</evidence>
<dbReference type="InterPro" id="IPR000944">
    <property type="entry name" value="Tscrpt_reg_Rrf2"/>
</dbReference>
<reference evidence="7" key="1">
    <citation type="journal article" date="2022" name="Cell">
        <title>Design, construction, and in vivo augmentation of a complex gut microbiome.</title>
        <authorList>
            <person name="Cheng A.G."/>
            <person name="Ho P.Y."/>
            <person name="Aranda-Diaz A."/>
            <person name="Jain S."/>
            <person name="Yu F.B."/>
            <person name="Meng X."/>
            <person name="Wang M."/>
            <person name="Iakiviak M."/>
            <person name="Nagashima K."/>
            <person name="Zhao A."/>
            <person name="Murugkar P."/>
            <person name="Patil A."/>
            <person name="Atabakhsh K."/>
            <person name="Weakley A."/>
            <person name="Yan J."/>
            <person name="Brumbaugh A.R."/>
            <person name="Higginbottom S."/>
            <person name="Dimas A."/>
            <person name="Shiver A.L."/>
            <person name="Deutschbauer A."/>
            <person name="Neff N."/>
            <person name="Sonnenburg J.L."/>
            <person name="Huang K.C."/>
            <person name="Fischbach M.A."/>
        </authorList>
    </citation>
    <scope>NUCLEOTIDE SEQUENCE</scope>
    <source>
        <strain evidence="7">AP11</strain>
    </source>
</reference>
<keyword evidence="5 6" id="KW-0472">Membrane</keyword>
<organism evidence="7 8">
    <name type="scientific">Alistipes ihumii AP11</name>
    <dbReference type="NCBI Taxonomy" id="1211813"/>
    <lineage>
        <taxon>Bacteria</taxon>
        <taxon>Pseudomonadati</taxon>
        <taxon>Bacteroidota</taxon>
        <taxon>Bacteroidia</taxon>
        <taxon>Bacteroidales</taxon>
        <taxon>Rikenellaceae</taxon>
        <taxon>Alistipes</taxon>
    </lineage>
</organism>
<dbReference type="PANTHER" id="PTHR30213:SF0">
    <property type="entry name" value="UPF0761 MEMBRANE PROTEIN YIHY"/>
    <property type="match status" value="1"/>
</dbReference>
<evidence type="ECO:0000256" key="3">
    <source>
        <dbReference type="ARBA" id="ARBA00022692"/>
    </source>
</evidence>
<dbReference type="NCBIfam" id="TIGR00765">
    <property type="entry name" value="yihY_not_rbn"/>
    <property type="match status" value="1"/>
</dbReference>
<keyword evidence="8" id="KW-1185">Reference proteome</keyword>
<dbReference type="Proteomes" id="UP001059295">
    <property type="component" value="Chromosome"/>
</dbReference>
<sequence length="445" mass="50685">MSEWIKKIVQYITKDIWVKKEHEYKSRHTRWAVQQFKVFIFTAQGIGQHSILVRSAALTFYTLMSLVPIAALVFSVMKGFGFEARLNEYLHEQFPQYRVLIDQVLTFANAMIQRTKGGVIASVGVVVLFWSVIKVFNYVESSFNSIWEVRRSRSLTRKFSDYTTVIVIAPILWVISSSIGIQIQQHLLHYTSTPIVNVLLGTLSTLVIWTMFTFVYLVMPNTKVKLRSALTAGIMAGTIFVLFQLAYVFIQSRLTNYNAIYGSFAAVPLFLIWLQTSWQIVLFGAELSFAYQNIRKFEFEKTAGEMSLEYRKKALLVIMHQIVRHFMAGGSAMSSEEIARNLNLPVRVVRDTVFALEKAGLIVPVVSPDEKTGLYVPARDIHTIRVYDVIHRVETSGHAAFEPEQSPEFETMDAIVQALNRAESDSPANRLIMDIEIGGKKEERA</sequence>
<dbReference type="InterPro" id="IPR017039">
    <property type="entry name" value="Virul_fac_BrkB"/>
</dbReference>
<accession>A0ABY5V121</accession>
<dbReference type="Pfam" id="PF03631">
    <property type="entry name" value="Virul_fac_BrkB"/>
    <property type="match status" value="1"/>
</dbReference>
<dbReference type="InterPro" id="IPR036388">
    <property type="entry name" value="WH-like_DNA-bd_sf"/>
</dbReference>
<dbReference type="PANTHER" id="PTHR30213">
    <property type="entry name" value="INNER MEMBRANE PROTEIN YHJD"/>
    <property type="match status" value="1"/>
</dbReference>
<feature type="transmembrane region" description="Helical" evidence="6">
    <location>
        <begin position="159"/>
        <end position="183"/>
    </location>
</feature>
<evidence type="ECO:0000256" key="4">
    <source>
        <dbReference type="ARBA" id="ARBA00022989"/>
    </source>
</evidence>
<evidence type="ECO:0000256" key="1">
    <source>
        <dbReference type="ARBA" id="ARBA00004651"/>
    </source>
</evidence>
<comment type="subcellular location">
    <subcellularLocation>
        <location evidence="1">Cell membrane</location>
        <topology evidence="1">Multi-pass membrane protein</topology>
    </subcellularLocation>
</comment>
<dbReference type="EMBL" id="CP102294">
    <property type="protein sequence ID" value="UWN57319.1"/>
    <property type="molecule type" value="Genomic_DNA"/>
</dbReference>
<feature type="transmembrane region" description="Helical" evidence="6">
    <location>
        <begin position="195"/>
        <end position="218"/>
    </location>
</feature>
<proteinExistence type="predicted"/>
<evidence type="ECO:0000313" key="8">
    <source>
        <dbReference type="Proteomes" id="UP001059295"/>
    </source>
</evidence>
<feature type="transmembrane region" description="Helical" evidence="6">
    <location>
        <begin position="119"/>
        <end position="139"/>
    </location>
</feature>
<dbReference type="Pfam" id="PF02082">
    <property type="entry name" value="Rrf2"/>
    <property type="match status" value="1"/>
</dbReference>
<gene>
    <name evidence="7" type="ORF">NQ491_00655</name>
</gene>
<protein>
    <submittedName>
        <fullName evidence="7">YihY family inner membrane protein</fullName>
    </submittedName>
</protein>